<dbReference type="InterPro" id="IPR036942">
    <property type="entry name" value="Beta-barrel_TonB_sf"/>
</dbReference>
<protein>
    <recommendedName>
        <fullName evidence="17">TonB-dependent receptor</fullName>
    </recommendedName>
</protein>
<keyword evidence="16" id="KW-1185">Reference proteome</keyword>
<evidence type="ECO:0000256" key="2">
    <source>
        <dbReference type="ARBA" id="ARBA00022448"/>
    </source>
</evidence>
<feature type="compositionally biased region" description="Basic and acidic residues" evidence="12">
    <location>
        <begin position="54"/>
        <end position="65"/>
    </location>
</feature>
<name>A0A2H3NS89_9BACT</name>
<accession>A0A2H3NS89</accession>
<organism evidence="15 16">
    <name type="scientific">Longimonas halophila</name>
    <dbReference type="NCBI Taxonomy" id="1469170"/>
    <lineage>
        <taxon>Bacteria</taxon>
        <taxon>Pseudomonadati</taxon>
        <taxon>Rhodothermota</taxon>
        <taxon>Rhodothermia</taxon>
        <taxon>Rhodothermales</taxon>
        <taxon>Salisaetaceae</taxon>
        <taxon>Longimonas</taxon>
    </lineage>
</organism>
<dbReference type="OrthoDB" id="9762903at2"/>
<dbReference type="Pfam" id="PF00593">
    <property type="entry name" value="TonB_dep_Rec_b-barrel"/>
    <property type="match status" value="1"/>
</dbReference>
<evidence type="ECO:0000313" key="15">
    <source>
        <dbReference type="EMBL" id="PEN06571.1"/>
    </source>
</evidence>
<evidence type="ECO:0000256" key="4">
    <source>
        <dbReference type="ARBA" id="ARBA00022692"/>
    </source>
</evidence>
<keyword evidence="6 11" id="KW-0798">TonB box</keyword>
<dbReference type="Pfam" id="PF07715">
    <property type="entry name" value="Plug"/>
    <property type="match status" value="1"/>
</dbReference>
<keyword evidence="5" id="KW-0732">Signal</keyword>
<evidence type="ECO:0000256" key="10">
    <source>
        <dbReference type="PROSITE-ProRule" id="PRU01360"/>
    </source>
</evidence>
<dbReference type="InterPro" id="IPR037066">
    <property type="entry name" value="Plug_dom_sf"/>
</dbReference>
<dbReference type="EMBL" id="PDEP01000008">
    <property type="protein sequence ID" value="PEN06571.1"/>
    <property type="molecule type" value="Genomic_DNA"/>
</dbReference>
<dbReference type="PANTHER" id="PTHR30069:SF29">
    <property type="entry name" value="HEMOGLOBIN AND HEMOGLOBIN-HAPTOGLOBIN-BINDING PROTEIN 1-RELATED"/>
    <property type="match status" value="1"/>
</dbReference>
<dbReference type="InterPro" id="IPR039426">
    <property type="entry name" value="TonB-dep_rcpt-like"/>
</dbReference>
<reference evidence="15 16" key="1">
    <citation type="submission" date="2017-10" db="EMBL/GenBank/DDBJ databases">
        <title>Draft genome of Longimonas halophila.</title>
        <authorList>
            <person name="Goh K.M."/>
            <person name="Shamsir M.S."/>
            <person name="Lim S.W."/>
        </authorList>
    </citation>
    <scope>NUCLEOTIDE SEQUENCE [LARGE SCALE GENOMIC DNA]</scope>
    <source>
        <strain evidence="15 16">KCTC 42399</strain>
    </source>
</reference>
<dbReference type="PROSITE" id="PS52016">
    <property type="entry name" value="TONB_DEPENDENT_REC_3"/>
    <property type="match status" value="1"/>
</dbReference>
<evidence type="ECO:0000259" key="13">
    <source>
        <dbReference type="Pfam" id="PF00593"/>
    </source>
</evidence>
<dbReference type="Proteomes" id="UP000221024">
    <property type="component" value="Unassembled WGS sequence"/>
</dbReference>
<feature type="region of interest" description="Disordered" evidence="12">
    <location>
        <begin position="43"/>
        <end position="65"/>
    </location>
</feature>
<keyword evidence="4 10" id="KW-0812">Transmembrane</keyword>
<dbReference type="InterPro" id="IPR000531">
    <property type="entry name" value="Beta-barrel_TonB"/>
</dbReference>
<comment type="similarity">
    <text evidence="10 11">Belongs to the TonB-dependent receptor family.</text>
</comment>
<dbReference type="RefSeq" id="WP_098062464.1">
    <property type="nucleotide sequence ID" value="NZ_PDEP01000008.1"/>
</dbReference>
<keyword evidence="8" id="KW-0675">Receptor</keyword>
<dbReference type="InterPro" id="IPR012910">
    <property type="entry name" value="Plug_dom"/>
</dbReference>
<dbReference type="AlphaFoldDB" id="A0A2H3NS89"/>
<evidence type="ECO:0000256" key="1">
    <source>
        <dbReference type="ARBA" id="ARBA00004571"/>
    </source>
</evidence>
<comment type="subcellular location">
    <subcellularLocation>
        <location evidence="1 10">Cell outer membrane</location>
        <topology evidence="1 10">Multi-pass membrane protein</topology>
    </subcellularLocation>
</comment>
<evidence type="ECO:0000256" key="8">
    <source>
        <dbReference type="ARBA" id="ARBA00023170"/>
    </source>
</evidence>
<evidence type="ECO:0000313" key="16">
    <source>
        <dbReference type="Proteomes" id="UP000221024"/>
    </source>
</evidence>
<evidence type="ECO:0000256" key="7">
    <source>
        <dbReference type="ARBA" id="ARBA00023136"/>
    </source>
</evidence>
<proteinExistence type="inferred from homology"/>
<dbReference type="SUPFAM" id="SSF56935">
    <property type="entry name" value="Porins"/>
    <property type="match status" value="1"/>
</dbReference>
<dbReference type="Gene3D" id="2.40.170.20">
    <property type="entry name" value="TonB-dependent receptor, beta-barrel domain"/>
    <property type="match status" value="1"/>
</dbReference>
<dbReference type="PANTHER" id="PTHR30069">
    <property type="entry name" value="TONB-DEPENDENT OUTER MEMBRANE RECEPTOR"/>
    <property type="match status" value="1"/>
</dbReference>
<keyword evidence="3 10" id="KW-1134">Transmembrane beta strand</keyword>
<dbReference type="GO" id="GO:0044718">
    <property type="term" value="P:siderophore transmembrane transport"/>
    <property type="evidence" value="ECO:0007669"/>
    <property type="project" value="TreeGrafter"/>
</dbReference>
<evidence type="ECO:0008006" key="17">
    <source>
        <dbReference type="Google" id="ProtNLM"/>
    </source>
</evidence>
<sequence>MALWSPQHIASSYSLRGVLVLCLGLLLCVPSLSVQGDARASSSARIFPSSTDTTHTDTTRSSKHDSLAWAEELPALTVTATRIPTTAHNAPANISTIDSAAIAATGGSTVADLLEQRSSLHIRRASAYGLASPSTRGGGAAQTLVLLDGHRIANPQLGQTDLSLLPTALLQSAEVMHGPAAPLYGSDGMGGAVHLRTRAPTEPTAALTTTVGAFGERGGRLLLGDRLGGWAWAATASYQQRTGDFPYTDDALFPPETVRRDNADRTQYSAYATLRRAASDRARVSVLANAANRGLPGTSSLTRSNERQRDRSMRVWGHYRWPVGNGTLTARAFGQYDGIRYQDPDRTTNDIGRTYVARTEAEWEGPVRSRWMLNGSLSAESSWATHPSLRSNAHQQQLGGVVSAIWTRDRLRLYPALRVDAYRVSDGTARVATAPRLGANWKPIGGYDALRLKVHAGRSFRMPTLNDRYWQPGGVPDLRPEHGWSIDASARWARNGYHVEGTAYQQWHTDRIQWRPVEGVWSPRNVQRVRTRGLEGDAATRWTPGAGLQFTTGLRATYTEALDRSSPETSSYNQQLPYVPRVTVKPYATLHAGPLHLDASAQYIGAQLTASDGSQRKDGYLTTSAQVRLAQQWDPLRVELRLRIHNALNTNYTLQNNQPVPPRHGTFSLRITL</sequence>
<feature type="domain" description="TonB-dependent receptor plug" evidence="14">
    <location>
        <begin position="89"/>
        <end position="192"/>
    </location>
</feature>
<gene>
    <name evidence="15" type="ORF">CRI93_09845</name>
</gene>
<evidence type="ECO:0000256" key="3">
    <source>
        <dbReference type="ARBA" id="ARBA00022452"/>
    </source>
</evidence>
<evidence type="ECO:0000256" key="5">
    <source>
        <dbReference type="ARBA" id="ARBA00022729"/>
    </source>
</evidence>
<comment type="caution">
    <text evidence="15">The sequence shown here is derived from an EMBL/GenBank/DDBJ whole genome shotgun (WGS) entry which is preliminary data.</text>
</comment>
<evidence type="ECO:0000256" key="11">
    <source>
        <dbReference type="RuleBase" id="RU003357"/>
    </source>
</evidence>
<evidence type="ECO:0000256" key="9">
    <source>
        <dbReference type="ARBA" id="ARBA00023237"/>
    </source>
</evidence>
<keyword evidence="2 10" id="KW-0813">Transport</keyword>
<feature type="domain" description="TonB-dependent receptor-like beta-barrel" evidence="13">
    <location>
        <begin position="246"/>
        <end position="646"/>
    </location>
</feature>
<dbReference type="GO" id="GO:0015344">
    <property type="term" value="F:siderophore uptake transmembrane transporter activity"/>
    <property type="evidence" value="ECO:0007669"/>
    <property type="project" value="TreeGrafter"/>
</dbReference>
<keyword evidence="9 10" id="KW-0998">Cell outer membrane</keyword>
<evidence type="ECO:0000259" key="14">
    <source>
        <dbReference type="Pfam" id="PF07715"/>
    </source>
</evidence>
<dbReference type="GO" id="GO:0009279">
    <property type="term" value="C:cell outer membrane"/>
    <property type="evidence" value="ECO:0007669"/>
    <property type="project" value="UniProtKB-SubCell"/>
</dbReference>
<dbReference type="Gene3D" id="2.170.130.10">
    <property type="entry name" value="TonB-dependent receptor, plug domain"/>
    <property type="match status" value="1"/>
</dbReference>
<keyword evidence="7 10" id="KW-0472">Membrane</keyword>
<evidence type="ECO:0000256" key="12">
    <source>
        <dbReference type="SAM" id="MobiDB-lite"/>
    </source>
</evidence>
<evidence type="ECO:0000256" key="6">
    <source>
        <dbReference type="ARBA" id="ARBA00023077"/>
    </source>
</evidence>